<evidence type="ECO:0000313" key="1">
    <source>
        <dbReference type="EMBL" id="KAJ8425375.1"/>
    </source>
</evidence>
<dbReference type="AlphaFoldDB" id="A0A9Q1JN07"/>
<comment type="caution">
    <text evidence="1">The sequence shown here is derived from an EMBL/GenBank/DDBJ whole genome shotgun (WGS) entry which is preliminary data.</text>
</comment>
<protein>
    <submittedName>
        <fullName evidence="1">Uncharacterized protein</fullName>
    </submittedName>
</protein>
<dbReference type="PANTHER" id="PTHR34835">
    <property type="entry name" value="OS07G0283600 PROTEIN-RELATED"/>
    <property type="match status" value="1"/>
</dbReference>
<dbReference type="OrthoDB" id="679318at2759"/>
<sequence length="183" mass="20964">MRMTTRSFSSLVAQRNEAQTEAVTLMGFVSFLKVDLKQILGKFFKWLVESFDPYVIYFTLSNGQKFPFIAFDVYVTLDVPFGERKIRESFKRNFVIYLVNYFFNGSKNCYCSKSVLKYVKDVKRIASLDWCHFVLDKLIISQPNNDDGGPSFSPTLALRELDIKAQIPTTTTVADASVSVEKD</sequence>
<accession>A0A9Q1JN07</accession>
<dbReference type="Proteomes" id="UP001153076">
    <property type="component" value="Unassembled WGS sequence"/>
</dbReference>
<gene>
    <name evidence="1" type="ORF">Cgig2_011759</name>
</gene>
<name>A0A9Q1JN07_9CARY</name>
<keyword evidence="2" id="KW-1185">Reference proteome</keyword>
<evidence type="ECO:0000313" key="2">
    <source>
        <dbReference type="Proteomes" id="UP001153076"/>
    </source>
</evidence>
<proteinExistence type="predicted"/>
<reference evidence="1" key="1">
    <citation type="submission" date="2022-04" db="EMBL/GenBank/DDBJ databases">
        <title>Carnegiea gigantea Genome sequencing and assembly v2.</title>
        <authorList>
            <person name="Copetti D."/>
            <person name="Sanderson M.J."/>
            <person name="Burquez A."/>
            <person name="Wojciechowski M.F."/>
        </authorList>
    </citation>
    <scope>NUCLEOTIDE SEQUENCE</scope>
    <source>
        <strain evidence="1">SGP5-SGP5p</strain>
        <tissue evidence="1">Aerial part</tissue>
    </source>
</reference>
<organism evidence="1 2">
    <name type="scientific">Carnegiea gigantea</name>
    <dbReference type="NCBI Taxonomy" id="171969"/>
    <lineage>
        <taxon>Eukaryota</taxon>
        <taxon>Viridiplantae</taxon>
        <taxon>Streptophyta</taxon>
        <taxon>Embryophyta</taxon>
        <taxon>Tracheophyta</taxon>
        <taxon>Spermatophyta</taxon>
        <taxon>Magnoliopsida</taxon>
        <taxon>eudicotyledons</taxon>
        <taxon>Gunneridae</taxon>
        <taxon>Pentapetalae</taxon>
        <taxon>Caryophyllales</taxon>
        <taxon>Cactineae</taxon>
        <taxon>Cactaceae</taxon>
        <taxon>Cactoideae</taxon>
        <taxon>Echinocereeae</taxon>
        <taxon>Carnegiea</taxon>
    </lineage>
</organism>
<dbReference type="EMBL" id="JAKOGI010001484">
    <property type="protein sequence ID" value="KAJ8425375.1"/>
    <property type="molecule type" value="Genomic_DNA"/>
</dbReference>